<evidence type="ECO:0000313" key="5">
    <source>
        <dbReference type="Proteomes" id="UP001562425"/>
    </source>
</evidence>
<dbReference type="AlphaFoldDB" id="A0ABD1CCF1"/>
<proteinExistence type="predicted"/>
<feature type="compositionally biased region" description="Low complexity" evidence="1">
    <location>
        <begin position="29"/>
        <end position="45"/>
    </location>
</feature>
<evidence type="ECO:0000256" key="1">
    <source>
        <dbReference type="SAM" id="MobiDB-lite"/>
    </source>
</evidence>
<sequence>MAGENGNGEDKRPEKMDLGEENEEQLLMSSSVEQTGSTSSSILLLGDDDDNDGINVTIRPLVPNEVPASTPTNQMEEKKGKLSGAKKKRFAKLLQDGLSRADAFLLVQSSGSSSTPKRVRNMNESNNSGGGDDNPDSKRKKDSSARGTVNYRMQNIRDGRPATVPAAKQHQPTYGEVAKWVQVGILPVGFPQKQLTAQQMDILEETILFRVTQQRREMFKPKFMNCWRRTGHLIINCQDVETAEWLESLMAVLSPWEGAVLEAVDADVIPRLEVMEGLFYRSVAVDNDTIMVYLESQNDGLSTGNWRVIQRKVLREQHVRLLFTVDEATMRLFRDNDYVLNYKFGQTIIRKHIGEVAERNDEQNKKGKEVDMVDDSGSTGNVICENQPVTSTKINNPLGPKRTKD</sequence>
<name>A0ABD1CCF1_CULPP</name>
<comment type="caution">
    <text evidence="3">The sequence shown here is derived from an EMBL/GenBank/DDBJ whole genome shotgun (WGS) entry which is preliminary data.</text>
</comment>
<feature type="domain" description="DUF4780" evidence="2">
    <location>
        <begin position="181"/>
        <end position="349"/>
    </location>
</feature>
<feature type="compositionally biased region" description="Basic and acidic residues" evidence="1">
    <location>
        <begin position="360"/>
        <end position="371"/>
    </location>
</feature>
<keyword evidence="5" id="KW-1185">Reference proteome</keyword>
<reference evidence="3 5" key="1">
    <citation type="submission" date="2024-05" db="EMBL/GenBank/DDBJ databases">
        <title>Culex pipiens pipiens assembly and annotation.</title>
        <authorList>
            <person name="Alout H."/>
            <person name="Durand T."/>
        </authorList>
    </citation>
    <scope>NUCLEOTIDE SEQUENCE [LARGE SCALE GENOMIC DNA]</scope>
    <source>
        <strain evidence="3">HA-2024</strain>
        <tissue evidence="3">Whole body</tissue>
    </source>
</reference>
<feature type="region of interest" description="Disordered" evidence="1">
    <location>
        <begin position="360"/>
        <end position="405"/>
    </location>
</feature>
<evidence type="ECO:0000259" key="2">
    <source>
        <dbReference type="Pfam" id="PF16012"/>
    </source>
</evidence>
<feature type="compositionally biased region" description="Basic and acidic residues" evidence="1">
    <location>
        <begin position="135"/>
        <end position="144"/>
    </location>
</feature>
<organism evidence="3 5">
    <name type="scientific">Culex pipiens pipiens</name>
    <name type="common">Northern house mosquito</name>
    <dbReference type="NCBI Taxonomy" id="38569"/>
    <lineage>
        <taxon>Eukaryota</taxon>
        <taxon>Metazoa</taxon>
        <taxon>Ecdysozoa</taxon>
        <taxon>Arthropoda</taxon>
        <taxon>Hexapoda</taxon>
        <taxon>Insecta</taxon>
        <taxon>Pterygota</taxon>
        <taxon>Neoptera</taxon>
        <taxon>Endopterygota</taxon>
        <taxon>Diptera</taxon>
        <taxon>Nematocera</taxon>
        <taxon>Culicoidea</taxon>
        <taxon>Culicidae</taxon>
        <taxon>Culicinae</taxon>
        <taxon>Culicini</taxon>
        <taxon>Culex</taxon>
        <taxon>Culex</taxon>
    </lineage>
</organism>
<gene>
    <name evidence="4" type="ORF">pipiens_004308</name>
    <name evidence="3" type="ORF">pipiens_005019</name>
</gene>
<feature type="region of interest" description="Disordered" evidence="1">
    <location>
        <begin position="1"/>
        <end position="86"/>
    </location>
</feature>
<evidence type="ECO:0000313" key="4">
    <source>
        <dbReference type="EMBL" id="KAL1376725.1"/>
    </source>
</evidence>
<dbReference type="InterPro" id="IPR031961">
    <property type="entry name" value="DUF4780"/>
</dbReference>
<evidence type="ECO:0000313" key="3">
    <source>
        <dbReference type="EMBL" id="KAL1374061.1"/>
    </source>
</evidence>
<feature type="compositionally biased region" description="Basic and acidic residues" evidence="1">
    <location>
        <begin position="8"/>
        <end position="18"/>
    </location>
</feature>
<dbReference type="Proteomes" id="UP001562425">
    <property type="component" value="Unassembled WGS sequence"/>
</dbReference>
<feature type="region of interest" description="Disordered" evidence="1">
    <location>
        <begin position="109"/>
        <end position="150"/>
    </location>
</feature>
<accession>A0ABD1CCF1</accession>
<protein>
    <recommendedName>
        <fullName evidence="2">DUF4780 domain-containing protein</fullName>
    </recommendedName>
</protein>
<dbReference type="EMBL" id="JBEHCU010011438">
    <property type="protein sequence ID" value="KAL1376725.1"/>
    <property type="molecule type" value="Genomic_DNA"/>
</dbReference>
<dbReference type="Pfam" id="PF16012">
    <property type="entry name" value="DUF4780"/>
    <property type="match status" value="1"/>
</dbReference>
<dbReference type="EMBL" id="JBEHCU010013704">
    <property type="protein sequence ID" value="KAL1374061.1"/>
    <property type="molecule type" value="Genomic_DNA"/>
</dbReference>